<keyword evidence="3" id="KW-1185">Reference proteome</keyword>
<evidence type="ECO:0000313" key="2">
    <source>
        <dbReference type="EMBL" id="KAJ8939444.1"/>
    </source>
</evidence>
<evidence type="ECO:0000259" key="1">
    <source>
        <dbReference type="Pfam" id="PF13843"/>
    </source>
</evidence>
<gene>
    <name evidence="2" type="ORF">NQ314_011125</name>
</gene>
<reference evidence="2" key="1">
    <citation type="journal article" date="2023" name="Insect Mol. Biol.">
        <title>Genome sequencing provides insights into the evolution of gene families encoding plant cell wall-degrading enzymes in longhorned beetles.</title>
        <authorList>
            <person name="Shin N.R."/>
            <person name="Okamura Y."/>
            <person name="Kirsch R."/>
            <person name="Pauchet Y."/>
        </authorList>
    </citation>
    <scope>NUCLEOTIDE SEQUENCE</scope>
    <source>
        <strain evidence="2">RBIC_L_NR</strain>
    </source>
</reference>
<sequence length="116" mass="13576">MNKTFLCGNNSEKQKRNSIFIHITGRSQYESILWLYKKLIFIFVCPEKKGKIVVLLSCMHIDSNEFANDTEKKPEIIQFYNSTKSGVDAVNKLCVTYNVARSTRTWPMVIYYHLLM</sequence>
<dbReference type="EMBL" id="JANEYF010003081">
    <property type="protein sequence ID" value="KAJ8939444.1"/>
    <property type="molecule type" value="Genomic_DNA"/>
</dbReference>
<organism evidence="2 3">
    <name type="scientific">Rhamnusium bicolor</name>
    <dbReference type="NCBI Taxonomy" id="1586634"/>
    <lineage>
        <taxon>Eukaryota</taxon>
        <taxon>Metazoa</taxon>
        <taxon>Ecdysozoa</taxon>
        <taxon>Arthropoda</taxon>
        <taxon>Hexapoda</taxon>
        <taxon>Insecta</taxon>
        <taxon>Pterygota</taxon>
        <taxon>Neoptera</taxon>
        <taxon>Endopterygota</taxon>
        <taxon>Coleoptera</taxon>
        <taxon>Polyphaga</taxon>
        <taxon>Cucujiformia</taxon>
        <taxon>Chrysomeloidea</taxon>
        <taxon>Cerambycidae</taxon>
        <taxon>Lepturinae</taxon>
        <taxon>Rhagiini</taxon>
        <taxon>Rhamnusium</taxon>
    </lineage>
</organism>
<dbReference type="InterPro" id="IPR029526">
    <property type="entry name" value="PGBD"/>
</dbReference>
<comment type="caution">
    <text evidence="2">The sequence shown here is derived from an EMBL/GenBank/DDBJ whole genome shotgun (WGS) entry which is preliminary data.</text>
</comment>
<name>A0AAV8XLJ6_9CUCU</name>
<dbReference type="AlphaFoldDB" id="A0AAV8XLJ6"/>
<dbReference type="Pfam" id="PF13843">
    <property type="entry name" value="DDE_Tnp_1_7"/>
    <property type="match status" value="1"/>
</dbReference>
<proteinExistence type="predicted"/>
<dbReference type="Proteomes" id="UP001162156">
    <property type="component" value="Unassembled WGS sequence"/>
</dbReference>
<protein>
    <recommendedName>
        <fullName evidence="1">PiggyBac transposable element-derived protein domain-containing protein</fullName>
    </recommendedName>
</protein>
<feature type="domain" description="PiggyBac transposable element-derived protein" evidence="1">
    <location>
        <begin position="37"/>
        <end position="115"/>
    </location>
</feature>
<accession>A0AAV8XLJ6</accession>
<evidence type="ECO:0000313" key="3">
    <source>
        <dbReference type="Proteomes" id="UP001162156"/>
    </source>
</evidence>